<dbReference type="GeneID" id="78121727"/>
<dbReference type="AlphaFoldDB" id="A0A426SIJ3"/>
<protein>
    <submittedName>
        <fullName evidence="2">Uncharacterized protein</fullName>
    </submittedName>
</protein>
<proteinExistence type="predicted"/>
<sequence>MRAFLSGLAGSPGPDGRRAHGLPAPLADLIGQTIVHTRVAARGTWTVTARGSVLSSRAQLLEGAHDLERGVAPGTDPAVGLRDPRVVGAQVLDAQLQEDGAVRLALRSTQGPTALRTAAPWRLEGPRGALVVADEEGGIRAEPAGAPVHATEAALAAHAASSPSGIERRLLGLARRRVLHPGDVVEEISASGALEDEEFARRGPVLLARMLVRGELAAGFVVEGRFRPWTMPVAEVVEHVGTTWQAIGGRTPGPDMIGWFALTEAGRAALGPSGAEALPPGMSGYDSPGVVGPFR</sequence>
<evidence type="ECO:0000313" key="2">
    <source>
        <dbReference type="EMBL" id="RRR17988.1"/>
    </source>
</evidence>
<evidence type="ECO:0000256" key="1">
    <source>
        <dbReference type="SAM" id="MobiDB-lite"/>
    </source>
</evidence>
<dbReference type="RefSeq" id="WP_126987999.1">
    <property type="nucleotide sequence ID" value="NZ_ML133857.1"/>
</dbReference>
<reference evidence="2 3" key="1">
    <citation type="submission" date="2018-07" db="EMBL/GenBank/DDBJ databases">
        <title>Brachybacteriurn paraconglorneratum KCTC 9916.</title>
        <authorList>
            <person name="Li Y."/>
        </authorList>
    </citation>
    <scope>NUCLEOTIDE SEQUENCE [LARGE SCALE GENOMIC DNA]</scope>
    <source>
        <strain evidence="2 3">KCTC 9916</strain>
    </source>
</reference>
<name>A0A426SIJ3_9MICO</name>
<evidence type="ECO:0000313" key="3">
    <source>
        <dbReference type="Proteomes" id="UP000274327"/>
    </source>
</evidence>
<dbReference type="Proteomes" id="UP000274327">
    <property type="component" value="Unassembled WGS sequence"/>
</dbReference>
<accession>A0A426SIJ3</accession>
<comment type="caution">
    <text evidence="2">The sequence shown here is derived from an EMBL/GenBank/DDBJ whole genome shotgun (WGS) entry which is preliminary data.</text>
</comment>
<keyword evidence="3" id="KW-1185">Reference proteome</keyword>
<dbReference type="EMBL" id="QOCI01000009">
    <property type="protein sequence ID" value="RRR17988.1"/>
    <property type="molecule type" value="Genomic_DNA"/>
</dbReference>
<feature type="region of interest" description="Disordered" evidence="1">
    <location>
        <begin position="1"/>
        <end position="20"/>
    </location>
</feature>
<gene>
    <name evidence="2" type="ORF">DS079_11920</name>
</gene>
<organism evidence="2 3">
    <name type="scientific">Brachybacterium paraconglomeratum</name>
    <dbReference type="NCBI Taxonomy" id="173362"/>
    <lineage>
        <taxon>Bacteria</taxon>
        <taxon>Bacillati</taxon>
        <taxon>Actinomycetota</taxon>
        <taxon>Actinomycetes</taxon>
        <taxon>Micrococcales</taxon>
        <taxon>Dermabacteraceae</taxon>
        <taxon>Brachybacterium</taxon>
    </lineage>
</organism>